<organism evidence="2 3">
    <name type="scientific">Flaviaesturariibacter amylovorans</name>
    <dbReference type="NCBI Taxonomy" id="1084520"/>
    <lineage>
        <taxon>Bacteria</taxon>
        <taxon>Pseudomonadati</taxon>
        <taxon>Bacteroidota</taxon>
        <taxon>Chitinophagia</taxon>
        <taxon>Chitinophagales</taxon>
        <taxon>Chitinophagaceae</taxon>
        <taxon>Flaviaestuariibacter</taxon>
    </lineage>
</organism>
<evidence type="ECO:0008006" key="4">
    <source>
        <dbReference type="Google" id="ProtNLM"/>
    </source>
</evidence>
<protein>
    <recommendedName>
        <fullName evidence="4">SMP-30/Gluconolactonase/LRE-like region domain-containing protein</fullName>
    </recommendedName>
</protein>
<dbReference type="SUPFAM" id="SSF101898">
    <property type="entry name" value="NHL repeat"/>
    <property type="match status" value="1"/>
</dbReference>
<name>A0ABP8GEQ0_9BACT</name>
<proteinExistence type="predicted"/>
<feature type="signal peptide" evidence="1">
    <location>
        <begin position="1"/>
        <end position="21"/>
    </location>
</feature>
<evidence type="ECO:0000256" key="1">
    <source>
        <dbReference type="SAM" id="SignalP"/>
    </source>
</evidence>
<keyword evidence="1" id="KW-0732">Signal</keyword>
<sequence>MRNLLSVLLLPVALAACTGNATTSESNGAALPAHNLDKPLNTWNLSPDLIEISGITPAGRNQILAIEDATRHVYLLDLASGARVRHKGLLRTSDNTKIDMEGIELVGNTAYAVRSNGMLLEITDWAGSPKVRELQTGIPERENIEGIAYDPVSGHLLLASKEFQGKKGKKGKNDSRIIYAYDLKAGALLPEPFLEIGPEAVAKMGNGKGGFHPSAIAVHPRTGEICVLGSAGIRGLACFGRDGSLRSFTPIRDALMPQPEGLCFGPDGTLYISTEGSGDAPARLFSFKG</sequence>
<feature type="chain" id="PRO_5045163438" description="SMP-30/Gluconolactonase/LRE-like region domain-containing protein" evidence="1">
    <location>
        <begin position="22"/>
        <end position="289"/>
    </location>
</feature>
<reference evidence="3" key="1">
    <citation type="journal article" date="2019" name="Int. J. Syst. Evol. Microbiol.">
        <title>The Global Catalogue of Microorganisms (GCM) 10K type strain sequencing project: providing services to taxonomists for standard genome sequencing and annotation.</title>
        <authorList>
            <consortium name="The Broad Institute Genomics Platform"/>
            <consortium name="The Broad Institute Genome Sequencing Center for Infectious Disease"/>
            <person name="Wu L."/>
            <person name="Ma J."/>
        </authorList>
    </citation>
    <scope>NUCLEOTIDE SEQUENCE [LARGE SCALE GENOMIC DNA]</scope>
    <source>
        <strain evidence="3">JCM 17919</strain>
    </source>
</reference>
<dbReference type="Proteomes" id="UP001501725">
    <property type="component" value="Unassembled WGS sequence"/>
</dbReference>
<dbReference type="RefSeq" id="WP_345253731.1">
    <property type="nucleotide sequence ID" value="NZ_BAABGY010000003.1"/>
</dbReference>
<dbReference type="EMBL" id="BAABGY010000003">
    <property type="protein sequence ID" value="GAA4322575.1"/>
    <property type="molecule type" value="Genomic_DNA"/>
</dbReference>
<evidence type="ECO:0000313" key="3">
    <source>
        <dbReference type="Proteomes" id="UP001501725"/>
    </source>
</evidence>
<keyword evidence="3" id="KW-1185">Reference proteome</keyword>
<gene>
    <name evidence="2" type="ORF">GCM10023184_08970</name>
</gene>
<comment type="caution">
    <text evidence="2">The sequence shown here is derived from an EMBL/GenBank/DDBJ whole genome shotgun (WGS) entry which is preliminary data.</text>
</comment>
<evidence type="ECO:0000313" key="2">
    <source>
        <dbReference type="EMBL" id="GAA4322575.1"/>
    </source>
</evidence>
<accession>A0ABP8GEQ0</accession>
<dbReference type="PROSITE" id="PS51257">
    <property type="entry name" value="PROKAR_LIPOPROTEIN"/>
    <property type="match status" value="1"/>
</dbReference>